<evidence type="ECO:0000313" key="1">
    <source>
        <dbReference type="EMBL" id="KAF7435885.1"/>
    </source>
</evidence>
<keyword evidence="2" id="KW-1185">Reference proteome</keyword>
<gene>
    <name evidence="1" type="ORF">H0235_004076</name>
</gene>
<dbReference type="Proteomes" id="UP000600918">
    <property type="component" value="Unassembled WGS sequence"/>
</dbReference>
<organism evidence="1 2">
    <name type="scientific">Vespula pensylvanica</name>
    <name type="common">Western yellow jacket</name>
    <name type="synonym">Wasp</name>
    <dbReference type="NCBI Taxonomy" id="30213"/>
    <lineage>
        <taxon>Eukaryota</taxon>
        <taxon>Metazoa</taxon>
        <taxon>Ecdysozoa</taxon>
        <taxon>Arthropoda</taxon>
        <taxon>Hexapoda</taxon>
        <taxon>Insecta</taxon>
        <taxon>Pterygota</taxon>
        <taxon>Neoptera</taxon>
        <taxon>Endopterygota</taxon>
        <taxon>Hymenoptera</taxon>
        <taxon>Apocrita</taxon>
        <taxon>Aculeata</taxon>
        <taxon>Vespoidea</taxon>
        <taxon>Vespidae</taxon>
        <taxon>Vespinae</taxon>
        <taxon>Vespula</taxon>
    </lineage>
</organism>
<dbReference type="EMBL" id="JACSDY010000002">
    <property type="protein sequence ID" value="KAF7435885.1"/>
    <property type="molecule type" value="Genomic_DNA"/>
</dbReference>
<proteinExistence type="predicted"/>
<evidence type="ECO:0000313" key="2">
    <source>
        <dbReference type="Proteomes" id="UP000600918"/>
    </source>
</evidence>
<accession>A0A834PD89</accession>
<reference evidence="1" key="1">
    <citation type="journal article" date="2020" name="G3 (Bethesda)">
        <title>High-Quality Assemblies for Three Invasive Social Wasps from the &lt;i&gt;Vespula&lt;/i&gt; Genus.</title>
        <authorList>
            <person name="Harrop T.W.R."/>
            <person name="Guhlin J."/>
            <person name="McLaughlin G.M."/>
            <person name="Permina E."/>
            <person name="Stockwell P."/>
            <person name="Gilligan J."/>
            <person name="Le Lec M.F."/>
            <person name="Gruber M.A.M."/>
            <person name="Quinn O."/>
            <person name="Lovegrove M."/>
            <person name="Duncan E.J."/>
            <person name="Remnant E.J."/>
            <person name="Van Eeckhoven J."/>
            <person name="Graham B."/>
            <person name="Knapp R.A."/>
            <person name="Langford K.W."/>
            <person name="Kronenberg Z."/>
            <person name="Press M.O."/>
            <person name="Eacker S.M."/>
            <person name="Wilson-Rankin E.E."/>
            <person name="Purcell J."/>
            <person name="Lester P.J."/>
            <person name="Dearden P.K."/>
        </authorList>
    </citation>
    <scope>NUCLEOTIDE SEQUENCE</scope>
    <source>
        <strain evidence="1">Volc-1</strain>
    </source>
</reference>
<comment type="caution">
    <text evidence="1">The sequence shown here is derived from an EMBL/GenBank/DDBJ whole genome shotgun (WGS) entry which is preliminary data.</text>
</comment>
<protein>
    <submittedName>
        <fullName evidence="1">Uncharacterized protein</fullName>
    </submittedName>
</protein>
<sequence>MNERTNEGTNVREDTACIAITTTTTTTAAAAAAAATTAATNTNTTTITSQRATPIVPVLNVVPTLQTNTSIGHRHSIAILNPFSCASSSCSWFKRHIEMDDTCSRFDAELQGV</sequence>
<dbReference type="AlphaFoldDB" id="A0A834PD89"/>
<name>A0A834PD89_VESPE</name>